<accession>A0A699Y9L3</accession>
<feature type="region of interest" description="Disordered" evidence="1">
    <location>
        <begin position="1"/>
        <end position="34"/>
    </location>
</feature>
<gene>
    <name evidence="2" type="ORF">HaLaN_01522</name>
</gene>
<proteinExistence type="predicted"/>
<organism evidence="2 3">
    <name type="scientific">Haematococcus lacustris</name>
    <name type="common">Green alga</name>
    <name type="synonym">Haematococcus pluvialis</name>
    <dbReference type="NCBI Taxonomy" id="44745"/>
    <lineage>
        <taxon>Eukaryota</taxon>
        <taxon>Viridiplantae</taxon>
        <taxon>Chlorophyta</taxon>
        <taxon>core chlorophytes</taxon>
        <taxon>Chlorophyceae</taxon>
        <taxon>CS clade</taxon>
        <taxon>Chlamydomonadales</taxon>
        <taxon>Haematococcaceae</taxon>
        <taxon>Haematococcus</taxon>
    </lineage>
</organism>
<dbReference type="Proteomes" id="UP000485058">
    <property type="component" value="Unassembled WGS sequence"/>
</dbReference>
<evidence type="ECO:0000313" key="2">
    <source>
        <dbReference type="EMBL" id="GFH06820.1"/>
    </source>
</evidence>
<evidence type="ECO:0000256" key="1">
    <source>
        <dbReference type="SAM" id="MobiDB-lite"/>
    </source>
</evidence>
<protein>
    <submittedName>
        <fullName evidence="2">Uncharacterized protein</fullName>
    </submittedName>
</protein>
<feature type="compositionally biased region" description="Polar residues" evidence="1">
    <location>
        <begin position="22"/>
        <end position="34"/>
    </location>
</feature>
<keyword evidence="3" id="KW-1185">Reference proteome</keyword>
<name>A0A699Y9L3_HAELA</name>
<dbReference type="AlphaFoldDB" id="A0A699Y9L3"/>
<sequence length="77" mass="8338">MPRQRKDYEAGDAARERDEIFTGSSNDTSSAASETSFDCLESCGNFHKTTPSTLANAMDIKREVQSSAVAKPISIHA</sequence>
<dbReference type="EMBL" id="BLLF01000058">
    <property type="protein sequence ID" value="GFH06820.1"/>
    <property type="molecule type" value="Genomic_DNA"/>
</dbReference>
<comment type="caution">
    <text evidence="2">The sequence shown here is derived from an EMBL/GenBank/DDBJ whole genome shotgun (WGS) entry which is preliminary data.</text>
</comment>
<evidence type="ECO:0000313" key="3">
    <source>
        <dbReference type="Proteomes" id="UP000485058"/>
    </source>
</evidence>
<reference evidence="2 3" key="1">
    <citation type="submission" date="2020-02" db="EMBL/GenBank/DDBJ databases">
        <title>Draft genome sequence of Haematococcus lacustris strain NIES-144.</title>
        <authorList>
            <person name="Morimoto D."/>
            <person name="Nakagawa S."/>
            <person name="Yoshida T."/>
            <person name="Sawayama S."/>
        </authorList>
    </citation>
    <scope>NUCLEOTIDE SEQUENCE [LARGE SCALE GENOMIC DNA]</scope>
    <source>
        <strain evidence="2 3">NIES-144</strain>
    </source>
</reference>
<feature type="compositionally biased region" description="Basic and acidic residues" evidence="1">
    <location>
        <begin position="1"/>
        <end position="20"/>
    </location>
</feature>